<dbReference type="EMBL" id="KZ613943">
    <property type="protein sequence ID" value="PMD42838.1"/>
    <property type="molecule type" value="Genomic_DNA"/>
</dbReference>
<evidence type="ECO:0000313" key="2">
    <source>
        <dbReference type="Proteomes" id="UP000235786"/>
    </source>
</evidence>
<gene>
    <name evidence="1" type="ORF">L207DRAFT_581488</name>
</gene>
<protein>
    <recommendedName>
        <fullName evidence="3">Heterokaryon incompatibility domain-containing protein</fullName>
    </recommendedName>
</protein>
<dbReference type="Proteomes" id="UP000235786">
    <property type="component" value="Unassembled WGS sequence"/>
</dbReference>
<name>A0A2J6RWF1_HYAVF</name>
<sequence>MCTVFRGRNFDGIKVCFERASSCGDEEDAVCVSAIRPYIENSSEFTTVGAASGPSKDFGGYRGLYGRRLNSRQVDFDLLRSWFHHCETRHGDIFSEGRLISPMKWKKIRLLDFLKRQIVDSTMAERYLALSYVWGQGQQLSLTKLNYEELRLVDSLKDKDMTRTIWDTFDVFAKIGERYP</sequence>
<organism evidence="1 2">
    <name type="scientific">Hyaloscypha variabilis (strain UAMH 11265 / GT02V1 / F)</name>
    <name type="common">Meliniomyces variabilis</name>
    <dbReference type="NCBI Taxonomy" id="1149755"/>
    <lineage>
        <taxon>Eukaryota</taxon>
        <taxon>Fungi</taxon>
        <taxon>Dikarya</taxon>
        <taxon>Ascomycota</taxon>
        <taxon>Pezizomycotina</taxon>
        <taxon>Leotiomycetes</taxon>
        <taxon>Helotiales</taxon>
        <taxon>Hyaloscyphaceae</taxon>
        <taxon>Hyaloscypha</taxon>
        <taxon>Hyaloscypha variabilis</taxon>
    </lineage>
</organism>
<dbReference type="STRING" id="1149755.A0A2J6RWF1"/>
<evidence type="ECO:0000313" key="1">
    <source>
        <dbReference type="EMBL" id="PMD42838.1"/>
    </source>
</evidence>
<dbReference type="AlphaFoldDB" id="A0A2J6RWF1"/>
<dbReference type="PANTHER" id="PTHR33112">
    <property type="entry name" value="DOMAIN PROTEIN, PUTATIVE-RELATED"/>
    <property type="match status" value="1"/>
</dbReference>
<evidence type="ECO:0008006" key="3">
    <source>
        <dbReference type="Google" id="ProtNLM"/>
    </source>
</evidence>
<accession>A0A2J6RWF1</accession>
<proteinExistence type="predicted"/>
<dbReference type="OrthoDB" id="5135333at2759"/>
<reference evidence="1 2" key="1">
    <citation type="submission" date="2016-04" db="EMBL/GenBank/DDBJ databases">
        <title>A degradative enzymes factory behind the ericoid mycorrhizal symbiosis.</title>
        <authorList>
            <consortium name="DOE Joint Genome Institute"/>
            <person name="Martino E."/>
            <person name="Morin E."/>
            <person name="Grelet G."/>
            <person name="Kuo A."/>
            <person name="Kohler A."/>
            <person name="Daghino S."/>
            <person name="Barry K."/>
            <person name="Choi C."/>
            <person name="Cichocki N."/>
            <person name="Clum A."/>
            <person name="Copeland A."/>
            <person name="Hainaut M."/>
            <person name="Haridas S."/>
            <person name="Labutti K."/>
            <person name="Lindquist E."/>
            <person name="Lipzen A."/>
            <person name="Khouja H.-R."/>
            <person name="Murat C."/>
            <person name="Ohm R."/>
            <person name="Olson A."/>
            <person name="Spatafora J."/>
            <person name="Veneault-Fourrey C."/>
            <person name="Henrissat B."/>
            <person name="Grigoriev I."/>
            <person name="Martin F."/>
            <person name="Perotto S."/>
        </authorList>
    </citation>
    <scope>NUCLEOTIDE SEQUENCE [LARGE SCALE GENOMIC DNA]</scope>
    <source>
        <strain evidence="1 2">F</strain>
    </source>
</reference>
<keyword evidence="2" id="KW-1185">Reference proteome</keyword>
<dbReference type="PANTHER" id="PTHR33112:SF12">
    <property type="entry name" value="HETEROKARYON INCOMPATIBILITY DOMAIN-CONTAINING PROTEIN"/>
    <property type="match status" value="1"/>
</dbReference>